<proteinExistence type="predicted"/>
<protein>
    <submittedName>
        <fullName evidence="1">Uncharacterized protein</fullName>
    </submittedName>
</protein>
<dbReference type="Proteomes" id="UP001417504">
    <property type="component" value="Unassembled WGS sequence"/>
</dbReference>
<evidence type="ECO:0000313" key="1">
    <source>
        <dbReference type="EMBL" id="KAK9123098.1"/>
    </source>
</evidence>
<keyword evidence="2" id="KW-1185">Reference proteome</keyword>
<name>A0AAP0NXW7_9MAGN</name>
<accession>A0AAP0NXW7</accession>
<dbReference type="AlphaFoldDB" id="A0AAP0NXW7"/>
<sequence length="50" mass="6111">MSDSNDDEFWFRLSSNSNFNLFFNGKRDQRRRRTAPFLESEAMLWMSRTD</sequence>
<gene>
    <name evidence="1" type="ORF">Sjap_012700</name>
</gene>
<organism evidence="1 2">
    <name type="scientific">Stephania japonica</name>
    <dbReference type="NCBI Taxonomy" id="461633"/>
    <lineage>
        <taxon>Eukaryota</taxon>
        <taxon>Viridiplantae</taxon>
        <taxon>Streptophyta</taxon>
        <taxon>Embryophyta</taxon>
        <taxon>Tracheophyta</taxon>
        <taxon>Spermatophyta</taxon>
        <taxon>Magnoliopsida</taxon>
        <taxon>Ranunculales</taxon>
        <taxon>Menispermaceae</taxon>
        <taxon>Menispermoideae</taxon>
        <taxon>Cissampelideae</taxon>
        <taxon>Stephania</taxon>
    </lineage>
</organism>
<comment type="caution">
    <text evidence="1">The sequence shown here is derived from an EMBL/GenBank/DDBJ whole genome shotgun (WGS) entry which is preliminary data.</text>
</comment>
<evidence type="ECO:0000313" key="2">
    <source>
        <dbReference type="Proteomes" id="UP001417504"/>
    </source>
</evidence>
<reference evidence="1 2" key="1">
    <citation type="submission" date="2024-01" db="EMBL/GenBank/DDBJ databases">
        <title>Genome assemblies of Stephania.</title>
        <authorList>
            <person name="Yang L."/>
        </authorList>
    </citation>
    <scope>NUCLEOTIDE SEQUENCE [LARGE SCALE GENOMIC DNA]</scope>
    <source>
        <strain evidence="1">QJT</strain>
        <tissue evidence="1">Leaf</tissue>
    </source>
</reference>
<dbReference type="EMBL" id="JBBNAE010000005">
    <property type="protein sequence ID" value="KAK9123098.1"/>
    <property type="molecule type" value="Genomic_DNA"/>
</dbReference>